<evidence type="ECO:0000256" key="1">
    <source>
        <dbReference type="SAM" id="Phobius"/>
    </source>
</evidence>
<comment type="caution">
    <text evidence="2">The sequence shown here is derived from an EMBL/GenBank/DDBJ whole genome shotgun (WGS) entry which is preliminary data.</text>
</comment>
<name>A0AAE0Z693_9GAST</name>
<protein>
    <submittedName>
        <fullName evidence="2">Uncharacterized protein</fullName>
    </submittedName>
</protein>
<evidence type="ECO:0000313" key="2">
    <source>
        <dbReference type="EMBL" id="KAK3763552.1"/>
    </source>
</evidence>
<sequence length="90" mass="9703">MASRPTLLSPGHSKRVRVRVAASSIGWTPSRHGAWRLPILATIHIVLTSSLASGVASSIMDILTYSRIMNPQGTYTSGWRAPASQEMGEN</sequence>
<accession>A0AAE0Z693</accession>
<keyword evidence="3" id="KW-1185">Reference proteome</keyword>
<keyword evidence="1" id="KW-0472">Membrane</keyword>
<dbReference type="Proteomes" id="UP001283361">
    <property type="component" value="Unassembled WGS sequence"/>
</dbReference>
<keyword evidence="1" id="KW-0812">Transmembrane</keyword>
<organism evidence="2 3">
    <name type="scientific">Elysia crispata</name>
    <name type="common">lettuce slug</name>
    <dbReference type="NCBI Taxonomy" id="231223"/>
    <lineage>
        <taxon>Eukaryota</taxon>
        <taxon>Metazoa</taxon>
        <taxon>Spiralia</taxon>
        <taxon>Lophotrochozoa</taxon>
        <taxon>Mollusca</taxon>
        <taxon>Gastropoda</taxon>
        <taxon>Heterobranchia</taxon>
        <taxon>Euthyneura</taxon>
        <taxon>Panpulmonata</taxon>
        <taxon>Sacoglossa</taxon>
        <taxon>Placobranchoidea</taxon>
        <taxon>Plakobranchidae</taxon>
        <taxon>Elysia</taxon>
    </lineage>
</organism>
<proteinExistence type="predicted"/>
<reference evidence="2" key="1">
    <citation type="journal article" date="2023" name="G3 (Bethesda)">
        <title>A reference genome for the long-term kleptoplast-retaining sea slug Elysia crispata morphotype clarki.</title>
        <authorList>
            <person name="Eastman K.E."/>
            <person name="Pendleton A.L."/>
            <person name="Shaikh M.A."/>
            <person name="Suttiyut T."/>
            <person name="Ogas R."/>
            <person name="Tomko P."/>
            <person name="Gavelis G."/>
            <person name="Widhalm J.R."/>
            <person name="Wisecaver J.H."/>
        </authorList>
    </citation>
    <scope>NUCLEOTIDE SEQUENCE</scope>
    <source>
        <strain evidence="2">ECLA1</strain>
    </source>
</reference>
<dbReference type="AlphaFoldDB" id="A0AAE0Z693"/>
<gene>
    <name evidence="2" type="ORF">RRG08_056976</name>
</gene>
<dbReference type="EMBL" id="JAWDGP010004530">
    <property type="protein sequence ID" value="KAK3763552.1"/>
    <property type="molecule type" value="Genomic_DNA"/>
</dbReference>
<feature type="transmembrane region" description="Helical" evidence="1">
    <location>
        <begin position="37"/>
        <end position="59"/>
    </location>
</feature>
<evidence type="ECO:0000313" key="3">
    <source>
        <dbReference type="Proteomes" id="UP001283361"/>
    </source>
</evidence>
<keyword evidence="1" id="KW-1133">Transmembrane helix</keyword>